<evidence type="ECO:0000313" key="7">
    <source>
        <dbReference type="EMBL" id="KAG0287581.1"/>
    </source>
</evidence>
<accession>A0A9P6QNG1</accession>
<name>A0A9P6QNG1_9FUNG</name>
<sequence>MKFAKQLGLRSIPSWAPYYLDYKSLKGYIKSSFKDVAAPLESLESLDHEDHEHGETDQNVQPSIPTKTLPESVAAATDADSESPVVPQYDDNNHHHHHVTLTTAQEEKDLLVKETLSSPKKKTDEEEAAREASINVIVKGFKALLWAELEKVNARYEAQERIAGVTLERLSASWRANFTPAELKQWRSDLTVLILNLEYLLEFSQTNITGFKKIVKKFDKHYRGCNPSGRSSSSSSIHASEQQQINGADINGSGQLDNDVLNNNTNPIHRPNSSNGNLPNINKDAIAYLAGTSPENDAAGQLSMFNALGIHGRSTPTIYLPQNFPEPTSSLHPQEPFIRNIHSPGAHYKSIFYHYYGGVSVLSLEFWKMVTERTFAKSEKDERLLAEARTLWRKRTPVVAERLSPLPLSVDPKDYPVWDDLDLDILPSGRISRLWIVLAEDAMSTPIRVPVIVAKGVRPGPVVGLTAALHGNELNGIPLTHRLVLQEIRCQALHGIVVAVPVANVPGYLAQQRGFTDGTDLNRVMPGKKNGTTSQVYSYNLMTRLVRHFTHLIDLHTASRGRVNSLYVRANMQNPTTRHMARLQNPQIIVHNTSPDGSLRGAAMQ</sequence>
<dbReference type="GO" id="GO:0046872">
    <property type="term" value="F:metal ion binding"/>
    <property type="evidence" value="ECO:0007669"/>
    <property type="project" value="UniProtKB-KW"/>
</dbReference>
<dbReference type="GO" id="GO:0016788">
    <property type="term" value="F:hydrolase activity, acting on ester bonds"/>
    <property type="evidence" value="ECO:0007669"/>
    <property type="project" value="InterPro"/>
</dbReference>
<dbReference type="PROSITE" id="PS51382">
    <property type="entry name" value="SPX"/>
    <property type="match status" value="1"/>
</dbReference>
<keyword evidence="3" id="KW-0378">Hydrolase</keyword>
<gene>
    <name evidence="7" type="ORF">BGZ97_007059</name>
</gene>
<dbReference type="AlphaFoldDB" id="A0A9P6QNG1"/>
<dbReference type="CDD" id="cd14447">
    <property type="entry name" value="SPX"/>
    <property type="match status" value="1"/>
</dbReference>
<feature type="compositionally biased region" description="Polar residues" evidence="5">
    <location>
        <begin position="57"/>
        <end position="66"/>
    </location>
</feature>
<evidence type="ECO:0000256" key="1">
    <source>
        <dbReference type="ARBA" id="ARBA00001947"/>
    </source>
</evidence>
<keyword evidence="2" id="KW-0479">Metal-binding</keyword>
<reference evidence="7" key="1">
    <citation type="journal article" date="2020" name="Fungal Divers.">
        <title>Resolving the Mortierellaceae phylogeny through synthesis of multi-gene phylogenetics and phylogenomics.</title>
        <authorList>
            <person name="Vandepol N."/>
            <person name="Liber J."/>
            <person name="Desiro A."/>
            <person name="Na H."/>
            <person name="Kennedy M."/>
            <person name="Barry K."/>
            <person name="Grigoriev I.V."/>
            <person name="Miller A.N."/>
            <person name="O'Donnell K."/>
            <person name="Stajich J.E."/>
            <person name="Bonito G."/>
        </authorList>
    </citation>
    <scope>NUCLEOTIDE SEQUENCE</scope>
    <source>
        <strain evidence="7">NVP60</strain>
    </source>
</reference>
<evidence type="ECO:0000256" key="3">
    <source>
        <dbReference type="ARBA" id="ARBA00022801"/>
    </source>
</evidence>
<feature type="region of interest" description="Disordered" evidence="5">
    <location>
        <begin position="48"/>
        <end position="94"/>
    </location>
</feature>
<evidence type="ECO:0000313" key="8">
    <source>
        <dbReference type="Proteomes" id="UP000823405"/>
    </source>
</evidence>
<dbReference type="CDD" id="cd06251">
    <property type="entry name" value="M14_ASTE_ASPA-like"/>
    <property type="match status" value="1"/>
</dbReference>
<dbReference type="InterPro" id="IPR004331">
    <property type="entry name" value="SPX_dom"/>
</dbReference>
<dbReference type="Gene3D" id="3.40.630.10">
    <property type="entry name" value="Zn peptidases"/>
    <property type="match status" value="1"/>
</dbReference>
<dbReference type="SUPFAM" id="SSF53187">
    <property type="entry name" value="Zn-dependent exopeptidases"/>
    <property type="match status" value="1"/>
</dbReference>
<protein>
    <recommendedName>
        <fullName evidence="6">SPX domain-containing protein</fullName>
    </recommendedName>
</protein>
<proteinExistence type="predicted"/>
<dbReference type="PANTHER" id="PTHR37326:SF1">
    <property type="entry name" value="BLL3975 PROTEIN"/>
    <property type="match status" value="1"/>
</dbReference>
<dbReference type="InterPro" id="IPR055438">
    <property type="entry name" value="AstE_AspA_cat"/>
</dbReference>
<evidence type="ECO:0000256" key="2">
    <source>
        <dbReference type="ARBA" id="ARBA00022723"/>
    </source>
</evidence>
<feature type="domain" description="SPX" evidence="6">
    <location>
        <begin position="1"/>
        <end position="232"/>
    </location>
</feature>
<dbReference type="EMBL" id="JAAAIN010003123">
    <property type="protein sequence ID" value="KAG0287581.1"/>
    <property type="molecule type" value="Genomic_DNA"/>
</dbReference>
<evidence type="ECO:0000256" key="4">
    <source>
        <dbReference type="ARBA" id="ARBA00022833"/>
    </source>
</evidence>
<organism evidence="7 8">
    <name type="scientific">Linnemannia gamsii</name>
    <dbReference type="NCBI Taxonomy" id="64522"/>
    <lineage>
        <taxon>Eukaryota</taxon>
        <taxon>Fungi</taxon>
        <taxon>Fungi incertae sedis</taxon>
        <taxon>Mucoromycota</taxon>
        <taxon>Mortierellomycotina</taxon>
        <taxon>Mortierellomycetes</taxon>
        <taxon>Mortierellales</taxon>
        <taxon>Mortierellaceae</taxon>
        <taxon>Linnemannia</taxon>
    </lineage>
</organism>
<evidence type="ECO:0000259" key="6">
    <source>
        <dbReference type="PROSITE" id="PS51382"/>
    </source>
</evidence>
<dbReference type="Pfam" id="PF03105">
    <property type="entry name" value="SPX"/>
    <property type="match status" value="1"/>
</dbReference>
<dbReference type="OrthoDB" id="5588846at2759"/>
<keyword evidence="8" id="KW-1185">Reference proteome</keyword>
<dbReference type="InterPro" id="IPR053138">
    <property type="entry name" value="N-alpha-Ac-DABA_deacetylase"/>
</dbReference>
<evidence type="ECO:0000256" key="5">
    <source>
        <dbReference type="SAM" id="MobiDB-lite"/>
    </source>
</evidence>
<dbReference type="PANTHER" id="PTHR37326">
    <property type="entry name" value="BLL3975 PROTEIN"/>
    <property type="match status" value="1"/>
</dbReference>
<comment type="cofactor">
    <cofactor evidence="1">
        <name>Zn(2+)</name>
        <dbReference type="ChEBI" id="CHEBI:29105"/>
    </cofactor>
</comment>
<comment type="caution">
    <text evidence="7">The sequence shown here is derived from an EMBL/GenBank/DDBJ whole genome shotgun (WGS) entry which is preliminary data.</text>
</comment>
<dbReference type="Proteomes" id="UP000823405">
    <property type="component" value="Unassembled WGS sequence"/>
</dbReference>
<keyword evidence="4" id="KW-0862">Zinc</keyword>
<feature type="non-terminal residue" evidence="7">
    <location>
        <position position="1"/>
    </location>
</feature>
<dbReference type="Pfam" id="PF24827">
    <property type="entry name" value="AstE_AspA_cat"/>
    <property type="match status" value="1"/>
</dbReference>
<feature type="region of interest" description="Disordered" evidence="5">
    <location>
        <begin position="248"/>
        <end position="279"/>
    </location>
</feature>